<dbReference type="RefSeq" id="WP_039608358.1">
    <property type="nucleotide sequence ID" value="NZ_JWIC01000004.1"/>
</dbReference>
<comment type="catalytic activity">
    <reaction evidence="6">
        <text>Exonucleolytic cleavage in either 5'- to 3'- or 3'- to 5'-direction to yield nucleoside 5'-phosphates.</text>
        <dbReference type="EC" id="3.1.11.6"/>
    </reaction>
</comment>
<keyword evidence="5 6" id="KW-0269">Exonuclease</keyword>
<comment type="function">
    <text evidence="6">Bidirectionally degrades single-stranded DNA into large acid-insoluble oligonucleotides, which are then degraded further into small acid-soluble oligonucleotides.</text>
</comment>
<dbReference type="Pfam" id="PF02609">
    <property type="entry name" value="Exonuc_VII_S"/>
    <property type="match status" value="1"/>
</dbReference>
<comment type="caution">
    <text evidence="8">The sequence shown here is derived from an EMBL/GenBank/DDBJ whole genome shotgun (WGS) entry which is preliminary data.</text>
</comment>
<evidence type="ECO:0000256" key="2">
    <source>
        <dbReference type="ARBA" id="ARBA00022490"/>
    </source>
</evidence>
<comment type="subunit">
    <text evidence="6">Heterooligomer composed of large and small subunits.</text>
</comment>
<dbReference type="InterPro" id="IPR003761">
    <property type="entry name" value="Exonuc_VII_S"/>
</dbReference>
<evidence type="ECO:0000256" key="5">
    <source>
        <dbReference type="ARBA" id="ARBA00022839"/>
    </source>
</evidence>
<dbReference type="NCBIfam" id="TIGR01280">
    <property type="entry name" value="xseB"/>
    <property type="match status" value="1"/>
</dbReference>
<dbReference type="PANTHER" id="PTHR34137:SF1">
    <property type="entry name" value="EXODEOXYRIBONUCLEASE 7 SMALL SUBUNIT"/>
    <property type="match status" value="1"/>
</dbReference>
<sequence>MAVKKPENMSFEEAVNELESIVQEMEHGELTLEQSLKQFERGVKLAQASNQKLQQAEQKVNILLANDETSAPSEFTDQVD</sequence>
<dbReference type="Proteomes" id="UP000031327">
    <property type="component" value="Unassembled WGS sequence"/>
</dbReference>
<feature type="coiled-coil region" evidence="7">
    <location>
        <begin position="36"/>
        <end position="66"/>
    </location>
</feature>
<protein>
    <recommendedName>
        <fullName evidence="6">Exodeoxyribonuclease 7 small subunit</fullName>
        <ecNumber evidence="6">3.1.11.6</ecNumber>
    </recommendedName>
    <alternativeName>
        <fullName evidence="6">Exodeoxyribonuclease VII small subunit</fullName>
        <shortName evidence="6">Exonuclease VII small subunit</shortName>
    </alternativeName>
</protein>
<comment type="similarity">
    <text evidence="1 6">Belongs to the XseB family.</text>
</comment>
<accession>A0A0C1QSW3</accession>
<dbReference type="HAMAP" id="MF_00337">
    <property type="entry name" value="Exonuc_7_S"/>
    <property type="match status" value="1"/>
</dbReference>
<dbReference type="SUPFAM" id="SSF116842">
    <property type="entry name" value="XseB-like"/>
    <property type="match status" value="1"/>
</dbReference>
<evidence type="ECO:0000313" key="9">
    <source>
        <dbReference type="Proteomes" id="UP000031327"/>
    </source>
</evidence>
<dbReference type="Gene3D" id="1.10.287.1040">
    <property type="entry name" value="Exonuclease VII, small subunit"/>
    <property type="match status" value="1"/>
</dbReference>
<dbReference type="AlphaFoldDB" id="A0A0C1QSW3"/>
<dbReference type="EC" id="3.1.11.6" evidence="6"/>
<evidence type="ECO:0000256" key="3">
    <source>
        <dbReference type="ARBA" id="ARBA00022722"/>
    </source>
</evidence>
<dbReference type="PANTHER" id="PTHR34137">
    <property type="entry name" value="EXODEOXYRIBONUCLEASE 7 SMALL SUBUNIT"/>
    <property type="match status" value="1"/>
</dbReference>
<name>A0A0C1QSW3_9GAMM</name>
<evidence type="ECO:0000256" key="1">
    <source>
        <dbReference type="ARBA" id="ARBA00009998"/>
    </source>
</evidence>
<gene>
    <name evidence="6" type="primary">xseB</name>
    <name evidence="8" type="ORF">JF50_04815</name>
</gene>
<keyword evidence="2 6" id="KW-0963">Cytoplasm</keyword>
<dbReference type="InterPro" id="IPR037004">
    <property type="entry name" value="Exonuc_VII_ssu_sf"/>
</dbReference>
<comment type="subcellular location">
    <subcellularLocation>
        <location evidence="6">Cytoplasm</location>
    </subcellularLocation>
</comment>
<dbReference type="NCBIfam" id="NF002137">
    <property type="entry name" value="PRK00977.1-1"/>
    <property type="match status" value="1"/>
</dbReference>
<evidence type="ECO:0000256" key="6">
    <source>
        <dbReference type="HAMAP-Rule" id="MF_00337"/>
    </source>
</evidence>
<dbReference type="GO" id="GO:0008855">
    <property type="term" value="F:exodeoxyribonuclease VII activity"/>
    <property type="evidence" value="ECO:0007669"/>
    <property type="project" value="UniProtKB-UniRule"/>
</dbReference>
<keyword evidence="3 6" id="KW-0540">Nuclease</keyword>
<dbReference type="GO" id="GO:0009318">
    <property type="term" value="C:exodeoxyribonuclease VII complex"/>
    <property type="evidence" value="ECO:0007669"/>
    <property type="project" value="UniProtKB-UniRule"/>
</dbReference>
<dbReference type="NCBIfam" id="NF002140">
    <property type="entry name" value="PRK00977.1-4"/>
    <property type="match status" value="1"/>
</dbReference>
<organism evidence="8 9">
    <name type="scientific">Pseudoalteromonas luteoviolacea</name>
    <dbReference type="NCBI Taxonomy" id="43657"/>
    <lineage>
        <taxon>Bacteria</taxon>
        <taxon>Pseudomonadati</taxon>
        <taxon>Pseudomonadota</taxon>
        <taxon>Gammaproteobacteria</taxon>
        <taxon>Alteromonadales</taxon>
        <taxon>Pseudoalteromonadaceae</taxon>
        <taxon>Pseudoalteromonas</taxon>
    </lineage>
</organism>
<dbReference type="GO" id="GO:0005829">
    <property type="term" value="C:cytosol"/>
    <property type="evidence" value="ECO:0007669"/>
    <property type="project" value="TreeGrafter"/>
</dbReference>
<dbReference type="GO" id="GO:0006308">
    <property type="term" value="P:DNA catabolic process"/>
    <property type="evidence" value="ECO:0007669"/>
    <property type="project" value="UniProtKB-UniRule"/>
</dbReference>
<dbReference type="OrthoDB" id="5591562at2"/>
<dbReference type="EMBL" id="JWIC01000004">
    <property type="protein sequence ID" value="KID58062.1"/>
    <property type="molecule type" value="Genomic_DNA"/>
</dbReference>
<keyword evidence="7" id="KW-0175">Coiled coil</keyword>
<evidence type="ECO:0000313" key="8">
    <source>
        <dbReference type="EMBL" id="KID58062.1"/>
    </source>
</evidence>
<evidence type="ECO:0000256" key="4">
    <source>
        <dbReference type="ARBA" id="ARBA00022801"/>
    </source>
</evidence>
<dbReference type="PIRSF" id="PIRSF006488">
    <property type="entry name" value="Exonuc_VII_S"/>
    <property type="match status" value="1"/>
</dbReference>
<reference evidence="8 9" key="1">
    <citation type="submission" date="2014-12" db="EMBL/GenBank/DDBJ databases">
        <title>Draft Genome Sequence of Pseudoalteromonas luteoviolacea HI1.</title>
        <authorList>
            <person name="Asahina A.Y."/>
            <person name="Hadfield M.G."/>
        </authorList>
    </citation>
    <scope>NUCLEOTIDE SEQUENCE [LARGE SCALE GENOMIC DNA]</scope>
    <source>
        <strain evidence="8 9">HI1</strain>
    </source>
</reference>
<keyword evidence="4 6" id="KW-0378">Hydrolase</keyword>
<evidence type="ECO:0000256" key="7">
    <source>
        <dbReference type="SAM" id="Coils"/>
    </source>
</evidence>
<proteinExistence type="inferred from homology"/>